<sequence>MAKDKLAESANELKEKVVATTAAKKQTLDEQVDSIVQDVSHKADDVINTLEKKLAELKARNKKIQKS</sequence>
<evidence type="ECO:0000313" key="2">
    <source>
        <dbReference type="EMBL" id="GAL72327.1"/>
    </source>
</evidence>
<comment type="caution">
    <text evidence="2">The sequence shown here is derived from an EMBL/GenBank/DDBJ whole genome shotgun (WGS) entry which is preliminary data.</text>
</comment>
<evidence type="ECO:0000256" key="1">
    <source>
        <dbReference type="SAM" id="Coils"/>
    </source>
</evidence>
<accession>A0A090WY65</accession>
<name>A0A090WY65_9FLAO</name>
<feature type="coiled-coil region" evidence="1">
    <location>
        <begin position="40"/>
        <end position="67"/>
    </location>
</feature>
<evidence type="ECO:0000313" key="3">
    <source>
        <dbReference type="Proteomes" id="UP000029646"/>
    </source>
</evidence>
<keyword evidence="1" id="KW-0175">Coiled coil</keyword>
<protein>
    <submittedName>
        <fullName evidence="2">Uncharacterized protein</fullName>
    </submittedName>
</protein>
<gene>
    <name evidence="2" type="ORF">JCM19302_3605</name>
</gene>
<dbReference type="Gene3D" id="1.20.120.20">
    <property type="entry name" value="Apolipoprotein"/>
    <property type="match status" value="1"/>
</dbReference>
<dbReference type="RefSeq" id="WP_369385277.1">
    <property type="nucleotide sequence ID" value="NZ_BBNS01000023.1"/>
</dbReference>
<reference evidence="2 3" key="1">
    <citation type="journal article" date="2014" name="Genome Announc.">
        <title>Draft Genome Sequence of Marine Flavobacterium Jejuia pallidilutea Strain 11shimoA1 and Pigmentation Mutants.</title>
        <authorList>
            <person name="Takatani N."/>
            <person name="Nakanishi M."/>
            <person name="Meirelles P."/>
            <person name="Mino S."/>
            <person name="Suda W."/>
            <person name="Oshima K."/>
            <person name="Hattori M."/>
            <person name="Ohkuma M."/>
            <person name="Hosokawa M."/>
            <person name="Miyashita K."/>
            <person name="Thompson F.L."/>
            <person name="Niwa A."/>
            <person name="Sawabe T."/>
            <person name="Sawabe T."/>
        </authorList>
    </citation>
    <scope>NUCLEOTIDE SEQUENCE [LARGE SCALE GENOMIC DNA]</scope>
    <source>
        <strain evidence="3">JCM19302</strain>
    </source>
</reference>
<organism evidence="2 3">
    <name type="scientific">Jejuia pallidilutea</name>
    <dbReference type="NCBI Taxonomy" id="504487"/>
    <lineage>
        <taxon>Bacteria</taxon>
        <taxon>Pseudomonadati</taxon>
        <taxon>Bacteroidota</taxon>
        <taxon>Flavobacteriia</taxon>
        <taxon>Flavobacteriales</taxon>
        <taxon>Flavobacteriaceae</taxon>
        <taxon>Jejuia</taxon>
    </lineage>
</organism>
<dbReference type="EMBL" id="BBNS01000023">
    <property type="protein sequence ID" value="GAL72327.1"/>
    <property type="molecule type" value="Genomic_DNA"/>
</dbReference>
<dbReference type="Proteomes" id="UP000029646">
    <property type="component" value="Unassembled WGS sequence"/>
</dbReference>
<proteinExistence type="predicted"/>
<dbReference type="AlphaFoldDB" id="A0A090WY65"/>